<organism evidence="2 3">
    <name type="scientific">Gordonia phage Yvonnetastic</name>
    <dbReference type="NCBI Taxonomy" id="1821566"/>
    <lineage>
        <taxon>Viruses</taxon>
        <taxon>Duplodnaviria</taxon>
        <taxon>Heunggongvirae</taxon>
        <taxon>Uroviricota</taxon>
        <taxon>Caudoviricetes</taxon>
        <taxon>Yvonnevirus</taxon>
        <taxon>Yvonnevirus yvonnetastic</taxon>
        <taxon>Gordonia virus Yvonnetastic</taxon>
    </lineage>
</organism>
<evidence type="ECO:0000259" key="1">
    <source>
        <dbReference type="Pfam" id="PF13392"/>
    </source>
</evidence>
<keyword evidence="2" id="KW-0378">Hydrolase</keyword>
<keyword evidence="2" id="KW-0255">Endonuclease</keyword>
<keyword evidence="3" id="KW-1185">Reference proteome</keyword>
<dbReference type="InterPro" id="IPR003615">
    <property type="entry name" value="HNH_nuc"/>
</dbReference>
<accession>A0A142K992</accession>
<proteinExistence type="predicted"/>
<reference evidence="3" key="1">
    <citation type="submission" date="2016-03" db="EMBL/GenBank/DDBJ databases">
        <authorList>
            <person name="Ploux O."/>
        </authorList>
    </citation>
    <scope>NUCLEOTIDE SEQUENCE [LARGE SCALE GENOMIC DNA]</scope>
</reference>
<name>A0A142K992_9CAUD</name>
<protein>
    <submittedName>
        <fullName evidence="2">HNH endonuclease</fullName>
    </submittedName>
</protein>
<dbReference type="OrthoDB" id="21336at10239"/>
<dbReference type="SUPFAM" id="SSF54060">
    <property type="entry name" value="His-Me finger endonucleases"/>
    <property type="match status" value="1"/>
</dbReference>
<evidence type="ECO:0000313" key="2">
    <source>
        <dbReference type="EMBL" id="AMS02675.1"/>
    </source>
</evidence>
<gene>
    <name evidence="2" type="primary">131</name>
    <name evidence="2" type="ORF">SEA_YVONNETASTIC_131</name>
</gene>
<dbReference type="GeneID" id="29125093"/>
<dbReference type="GO" id="GO:0004519">
    <property type="term" value="F:endonuclease activity"/>
    <property type="evidence" value="ECO:0007669"/>
    <property type="project" value="UniProtKB-KW"/>
</dbReference>
<dbReference type="KEGG" id="vg:29125093"/>
<dbReference type="Pfam" id="PF13392">
    <property type="entry name" value="HNH_3"/>
    <property type="match status" value="1"/>
</dbReference>
<dbReference type="EMBL" id="KU963248">
    <property type="protein sequence ID" value="AMS02675.1"/>
    <property type="molecule type" value="Genomic_DNA"/>
</dbReference>
<sequence>MANRTVTPPEVRFWAKVDKNGPLPEHNEDLGPCWQWTAGLTKQRYGGFHPKKGTTVLAHRYAYEILVGPPPEGKSGQTLDHLCRNRQCVNPKHLELVSNMENLSRGAGYAIRNGMRSGCKHGHEYTPENTYIPPDGGSIRCRKCARNRDRGRVRPSKRARSK</sequence>
<dbReference type="InterPro" id="IPR044930">
    <property type="entry name" value="Homing_endonuclease_His-Me"/>
</dbReference>
<keyword evidence="2" id="KW-0540">Nuclease</keyword>
<dbReference type="Gene3D" id="3.90.75.10">
    <property type="entry name" value="Homing Intron 3 (I-ppo) Encoded Endonuclease, Chain A"/>
    <property type="match status" value="1"/>
</dbReference>
<dbReference type="InterPro" id="IPR044925">
    <property type="entry name" value="His-Me_finger_sf"/>
</dbReference>
<dbReference type="RefSeq" id="YP_009301185.1">
    <property type="nucleotide sequence ID" value="NC_031230.1"/>
</dbReference>
<dbReference type="Proteomes" id="UP000201371">
    <property type="component" value="Segment"/>
</dbReference>
<feature type="domain" description="HNH nuclease" evidence="1">
    <location>
        <begin position="57"/>
        <end position="102"/>
    </location>
</feature>
<evidence type="ECO:0000313" key="3">
    <source>
        <dbReference type="Proteomes" id="UP000201371"/>
    </source>
</evidence>